<dbReference type="Proteomes" id="UP001152622">
    <property type="component" value="Chromosome 4"/>
</dbReference>
<dbReference type="EMBL" id="JAINUF010000004">
    <property type="protein sequence ID" value="KAJ8362663.1"/>
    <property type="molecule type" value="Genomic_DNA"/>
</dbReference>
<gene>
    <name evidence="1" type="ORF">SKAU_G00114940</name>
</gene>
<sequence length="117" mass="13522">MQERLPFVRSPRTVLVINFKGPEGLVIKQYNSDFLWVFQPICSHLERTTIRRNWTVSWLCMCDVGAFMARGSWRKECPTRPSVTFSVTSQVTTDNTTVPSCWHLCHYTLYFSPGTGL</sequence>
<accession>A0A9Q1FN51</accession>
<comment type="caution">
    <text evidence="1">The sequence shown here is derived from an EMBL/GenBank/DDBJ whole genome shotgun (WGS) entry which is preliminary data.</text>
</comment>
<organism evidence="1 2">
    <name type="scientific">Synaphobranchus kaupii</name>
    <name type="common">Kaup's arrowtooth eel</name>
    <dbReference type="NCBI Taxonomy" id="118154"/>
    <lineage>
        <taxon>Eukaryota</taxon>
        <taxon>Metazoa</taxon>
        <taxon>Chordata</taxon>
        <taxon>Craniata</taxon>
        <taxon>Vertebrata</taxon>
        <taxon>Euteleostomi</taxon>
        <taxon>Actinopterygii</taxon>
        <taxon>Neopterygii</taxon>
        <taxon>Teleostei</taxon>
        <taxon>Anguilliformes</taxon>
        <taxon>Synaphobranchidae</taxon>
        <taxon>Synaphobranchus</taxon>
    </lineage>
</organism>
<dbReference type="AlphaFoldDB" id="A0A9Q1FN51"/>
<evidence type="ECO:0000313" key="1">
    <source>
        <dbReference type="EMBL" id="KAJ8362663.1"/>
    </source>
</evidence>
<keyword evidence="2" id="KW-1185">Reference proteome</keyword>
<protein>
    <submittedName>
        <fullName evidence="1">Uncharacterized protein</fullName>
    </submittedName>
</protein>
<proteinExistence type="predicted"/>
<reference evidence="1" key="1">
    <citation type="journal article" date="2023" name="Science">
        <title>Genome structures resolve the early diversification of teleost fishes.</title>
        <authorList>
            <person name="Parey E."/>
            <person name="Louis A."/>
            <person name="Montfort J."/>
            <person name="Bouchez O."/>
            <person name="Roques C."/>
            <person name="Iampietro C."/>
            <person name="Lluch J."/>
            <person name="Castinel A."/>
            <person name="Donnadieu C."/>
            <person name="Desvignes T."/>
            <person name="Floi Bucao C."/>
            <person name="Jouanno E."/>
            <person name="Wen M."/>
            <person name="Mejri S."/>
            <person name="Dirks R."/>
            <person name="Jansen H."/>
            <person name="Henkel C."/>
            <person name="Chen W.J."/>
            <person name="Zahm M."/>
            <person name="Cabau C."/>
            <person name="Klopp C."/>
            <person name="Thompson A.W."/>
            <person name="Robinson-Rechavi M."/>
            <person name="Braasch I."/>
            <person name="Lecointre G."/>
            <person name="Bobe J."/>
            <person name="Postlethwait J.H."/>
            <person name="Berthelot C."/>
            <person name="Roest Crollius H."/>
            <person name="Guiguen Y."/>
        </authorList>
    </citation>
    <scope>NUCLEOTIDE SEQUENCE</scope>
    <source>
        <strain evidence="1">WJC10195</strain>
    </source>
</reference>
<evidence type="ECO:0000313" key="2">
    <source>
        <dbReference type="Proteomes" id="UP001152622"/>
    </source>
</evidence>
<name>A0A9Q1FN51_SYNKA</name>